<dbReference type="OrthoDB" id="7479742at2759"/>
<evidence type="ECO:0000259" key="1">
    <source>
        <dbReference type="Pfam" id="PF25298"/>
    </source>
</evidence>
<dbReference type="InterPro" id="IPR057251">
    <property type="entry name" value="FP_C"/>
</dbReference>
<dbReference type="Pfam" id="PF25298">
    <property type="entry name" value="Baculo_FP_2nd"/>
    <property type="match status" value="1"/>
</dbReference>
<dbReference type="AlphaFoldDB" id="A0A4C1XR47"/>
<sequence length="139" mass="16184">MFKKICTAIECPKLETALCACRRVAKTSSDRRRNILVTPVSARLRDLEILSATHRFNKAHCKVTLDSEHADIAGERRRIYITEHLSRECEKLHAAARKYARENNCKYVWVKFGRVYLREDDSGSVFRIRDIAFLNKLDN</sequence>
<comment type="caution">
    <text evidence="2">The sequence shown here is derived from an EMBL/GenBank/DDBJ whole genome shotgun (WGS) entry which is preliminary data.</text>
</comment>
<proteinExistence type="predicted"/>
<dbReference type="EMBL" id="BGZK01000903">
    <property type="protein sequence ID" value="GBP64639.1"/>
    <property type="molecule type" value="Genomic_DNA"/>
</dbReference>
<gene>
    <name evidence="2" type="ORF">EVAR_46568_1</name>
</gene>
<name>A0A4C1XR47_EUMVA</name>
<dbReference type="Proteomes" id="UP000299102">
    <property type="component" value="Unassembled WGS sequence"/>
</dbReference>
<protein>
    <recommendedName>
        <fullName evidence="1">FP protein C-terminal domain-containing protein</fullName>
    </recommendedName>
</protein>
<evidence type="ECO:0000313" key="3">
    <source>
        <dbReference type="Proteomes" id="UP000299102"/>
    </source>
</evidence>
<accession>A0A4C1XR47</accession>
<evidence type="ECO:0000313" key="2">
    <source>
        <dbReference type="EMBL" id="GBP64639.1"/>
    </source>
</evidence>
<feature type="domain" description="FP protein C-terminal" evidence="1">
    <location>
        <begin position="90"/>
        <end position="137"/>
    </location>
</feature>
<keyword evidence="3" id="KW-1185">Reference proteome</keyword>
<reference evidence="2 3" key="1">
    <citation type="journal article" date="2019" name="Commun. Biol.">
        <title>The bagworm genome reveals a unique fibroin gene that provides high tensile strength.</title>
        <authorList>
            <person name="Kono N."/>
            <person name="Nakamura H."/>
            <person name="Ohtoshi R."/>
            <person name="Tomita M."/>
            <person name="Numata K."/>
            <person name="Arakawa K."/>
        </authorList>
    </citation>
    <scope>NUCLEOTIDE SEQUENCE [LARGE SCALE GENOMIC DNA]</scope>
</reference>
<organism evidence="2 3">
    <name type="scientific">Eumeta variegata</name>
    <name type="common">Bagworm moth</name>
    <name type="synonym">Eumeta japonica</name>
    <dbReference type="NCBI Taxonomy" id="151549"/>
    <lineage>
        <taxon>Eukaryota</taxon>
        <taxon>Metazoa</taxon>
        <taxon>Ecdysozoa</taxon>
        <taxon>Arthropoda</taxon>
        <taxon>Hexapoda</taxon>
        <taxon>Insecta</taxon>
        <taxon>Pterygota</taxon>
        <taxon>Neoptera</taxon>
        <taxon>Endopterygota</taxon>
        <taxon>Lepidoptera</taxon>
        <taxon>Glossata</taxon>
        <taxon>Ditrysia</taxon>
        <taxon>Tineoidea</taxon>
        <taxon>Psychidae</taxon>
        <taxon>Oiketicinae</taxon>
        <taxon>Eumeta</taxon>
    </lineage>
</organism>